<dbReference type="CDD" id="cd04301">
    <property type="entry name" value="NAT_SF"/>
    <property type="match status" value="1"/>
</dbReference>
<dbReference type="AlphaFoldDB" id="A0A318S3P5"/>
<keyword evidence="4" id="KW-1185">Reference proteome</keyword>
<name>A0A318S3P5_9DEIO</name>
<reference evidence="3 4" key="1">
    <citation type="submission" date="2018-06" db="EMBL/GenBank/DDBJ databases">
        <title>Genomic Encyclopedia of Type Strains, Phase IV (KMG-IV): sequencing the most valuable type-strain genomes for metagenomic binning, comparative biology and taxonomic classification.</title>
        <authorList>
            <person name="Goeker M."/>
        </authorList>
    </citation>
    <scope>NUCLEOTIDE SEQUENCE [LARGE SCALE GENOMIC DNA]</scope>
    <source>
        <strain evidence="3 4">DSM 18048</strain>
    </source>
</reference>
<dbReference type="SUPFAM" id="SSF55729">
    <property type="entry name" value="Acyl-CoA N-acyltransferases (Nat)"/>
    <property type="match status" value="1"/>
</dbReference>
<proteinExistence type="predicted"/>
<dbReference type="Gene3D" id="3.40.630.30">
    <property type="match status" value="1"/>
</dbReference>
<protein>
    <submittedName>
        <fullName evidence="3">Acetyltransferase (GNAT) family protein</fullName>
    </submittedName>
</protein>
<dbReference type="PANTHER" id="PTHR13947">
    <property type="entry name" value="GNAT FAMILY N-ACETYLTRANSFERASE"/>
    <property type="match status" value="1"/>
</dbReference>
<organism evidence="3 4">
    <name type="scientific">Deinococcus yavapaiensis KR-236</name>
    <dbReference type="NCBI Taxonomy" id="694435"/>
    <lineage>
        <taxon>Bacteria</taxon>
        <taxon>Thermotogati</taxon>
        <taxon>Deinococcota</taxon>
        <taxon>Deinococci</taxon>
        <taxon>Deinococcales</taxon>
        <taxon>Deinococcaceae</taxon>
        <taxon>Deinococcus</taxon>
    </lineage>
</organism>
<dbReference type="Pfam" id="PF00583">
    <property type="entry name" value="Acetyltransf_1"/>
    <property type="match status" value="1"/>
</dbReference>
<dbReference type="EMBL" id="QJSX01000024">
    <property type="protein sequence ID" value="PYE49385.1"/>
    <property type="molecule type" value="Genomic_DNA"/>
</dbReference>
<dbReference type="GO" id="GO:0008080">
    <property type="term" value="F:N-acetyltransferase activity"/>
    <property type="evidence" value="ECO:0007669"/>
    <property type="project" value="InterPro"/>
</dbReference>
<keyword evidence="1 3" id="KW-0808">Transferase</keyword>
<feature type="domain" description="N-acetyltransferase" evidence="2">
    <location>
        <begin position="1"/>
        <end position="163"/>
    </location>
</feature>
<dbReference type="InterPro" id="IPR050769">
    <property type="entry name" value="NAT_camello-type"/>
</dbReference>
<dbReference type="OrthoDB" id="9799092at2"/>
<evidence type="ECO:0000313" key="3">
    <source>
        <dbReference type="EMBL" id="PYE49385.1"/>
    </source>
</evidence>
<evidence type="ECO:0000256" key="1">
    <source>
        <dbReference type="ARBA" id="ARBA00022679"/>
    </source>
</evidence>
<sequence length="167" mass="18532">MLIRELGERDASAYYALRLEGLEREPRAFGSDADSFRGTPLDAVGERLRASDNVFTLGAFDDGRLVGITTFARETGAKTRHKANVFGVYVREDARGRGVANALLGELIRRARQISGVEQLHLAVSVTQTAARRLYDAHGFVVYGVEPRALKVHGEYVDEEWRALRLA</sequence>
<dbReference type="PANTHER" id="PTHR13947:SF37">
    <property type="entry name" value="LD18367P"/>
    <property type="match status" value="1"/>
</dbReference>
<gene>
    <name evidence="3" type="ORF">DES52_12421</name>
</gene>
<dbReference type="InterPro" id="IPR000182">
    <property type="entry name" value="GNAT_dom"/>
</dbReference>
<dbReference type="Proteomes" id="UP000248326">
    <property type="component" value="Unassembled WGS sequence"/>
</dbReference>
<evidence type="ECO:0000259" key="2">
    <source>
        <dbReference type="PROSITE" id="PS51186"/>
    </source>
</evidence>
<dbReference type="InterPro" id="IPR016181">
    <property type="entry name" value="Acyl_CoA_acyltransferase"/>
</dbReference>
<evidence type="ECO:0000313" key="4">
    <source>
        <dbReference type="Proteomes" id="UP000248326"/>
    </source>
</evidence>
<accession>A0A318S3P5</accession>
<dbReference type="PROSITE" id="PS51186">
    <property type="entry name" value="GNAT"/>
    <property type="match status" value="1"/>
</dbReference>
<dbReference type="RefSeq" id="WP_110888725.1">
    <property type="nucleotide sequence ID" value="NZ_QJSX01000024.1"/>
</dbReference>
<comment type="caution">
    <text evidence="3">The sequence shown here is derived from an EMBL/GenBank/DDBJ whole genome shotgun (WGS) entry which is preliminary data.</text>
</comment>